<comment type="caution">
    <text evidence="2">The sequence shown here is derived from an EMBL/GenBank/DDBJ whole genome shotgun (WGS) entry which is preliminary data.</text>
</comment>
<keyword evidence="3" id="KW-1185">Reference proteome</keyword>
<evidence type="ECO:0000313" key="3">
    <source>
        <dbReference type="Proteomes" id="UP000585474"/>
    </source>
</evidence>
<sequence length="115" mass="12870">MHPLKKIDTQEVIQHRRRCEQSSAAERGQSGGEKEEQARGQSPERSTARECFFSLSNSPMLHRPPPPLRRGKFPRGQSGGDKEEQARGQSPEEAPREIASLVSDTPQCFANPGRY</sequence>
<evidence type="ECO:0000313" key="2">
    <source>
        <dbReference type="EMBL" id="GFZ19599.1"/>
    </source>
</evidence>
<accession>A0A7J0H958</accession>
<name>A0A7J0H958_9ERIC</name>
<reference evidence="2 3" key="1">
    <citation type="submission" date="2019-07" db="EMBL/GenBank/DDBJ databases">
        <title>De Novo Assembly of kiwifruit Actinidia rufa.</title>
        <authorList>
            <person name="Sugita-Konishi S."/>
            <person name="Sato K."/>
            <person name="Mori E."/>
            <person name="Abe Y."/>
            <person name="Kisaki G."/>
            <person name="Hamano K."/>
            <person name="Suezawa K."/>
            <person name="Otani M."/>
            <person name="Fukuda T."/>
            <person name="Manabe T."/>
            <person name="Gomi K."/>
            <person name="Tabuchi M."/>
            <person name="Akimitsu K."/>
            <person name="Kataoka I."/>
        </authorList>
    </citation>
    <scope>NUCLEOTIDE SEQUENCE [LARGE SCALE GENOMIC DNA]</scope>
    <source>
        <strain evidence="3">cv. Fuchu</strain>
    </source>
</reference>
<gene>
    <name evidence="2" type="ORF">Acr_28g0003040</name>
</gene>
<dbReference type="EMBL" id="BJWL01000028">
    <property type="protein sequence ID" value="GFZ19599.1"/>
    <property type="molecule type" value="Genomic_DNA"/>
</dbReference>
<dbReference type="AlphaFoldDB" id="A0A7J0H958"/>
<proteinExistence type="predicted"/>
<evidence type="ECO:0000256" key="1">
    <source>
        <dbReference type="SAM" id="MobiDB-lite"/>
    </source>
</evidence>
<organism evidence="2 3">
    <name type="scientific">Actinidia rufa</name>
    <dbReference type="NCBI Taxonomy" id="165716"/>
    <lineage>
        <taxon>Eukaryota</taxon>
        <taxon>Viridiplantae</taxon>
        <taxon>Streptophyta</taxon>
        <taxon>Embryophyta</taxon>
        <taxon>Tracheophyta</taxon>
        <taxon>Spermatophyta</taxon>
        <taxon>Magnoliopsida</taxon>
        <taxon>eudicotyledons</taxon>
        <taxon>Gunneridae</taxon>
        <taxon>Pentapetalae</taxon>
        <taxon>asterids</taxon>
        <taxon>Ericales</taxon>
        <taxon>Actinidiaceae</taxon>
        <taxon>Actinidia</taxon>
    </lineage>
</organism>
<dbReference type="Proteomes" id="UP000585474">
    <property type="component" value="Unassembled WGS sequence"/>
</dbReference>
<protein>
    <submittedName>
        <fullName evidence="2">Importin alpha isoform 4</fullName>
    </submittedName>
</protein>
<feature type="region of interest" description="Disordered" evidence="1">
    <location>
        <begin position="1"/>
        <end position="115"/>
    </location>
</feature>